<dbReference type="SUPFAM" id="SSF52540">
    <property type="entry name" value="P-loop containing nucleoside triphosphate hydrolases"/>
    <property type="match status" value="1"/>
</dbReference>
<feature type="non-terminal residue" evidence="1">
    <location>
        <position position="1"/>
    </location>
</feature>
<accession>A0A0C9YX11</accession>
<dbReference type="EMBL" id="KN833805">
    <property type="protein sequence ID" value="KIK18439.1"/>
    <property type="molecule type" value="Genomic_DNA"/>
</dbReference>
<gene>
    <name evidence="1" type="ORF">PISMIDRAFT_78381</name>
</gene>
<proteinExistence type="predicted"/>
<dbReference type="AlphaFoldDB" id="A0A0C9YX11"/>
<dbReference type="STRING" id="765257.A0A0C9YX11"/>
<dbReference type="InterPro" id="IPR027417">
    <property type="entry name" value="P-loop_NTPase"/>
</dbReference>
<evidence type="ECO:0000313" key="2">
    <source>
        <dbReference type="Proteomes" id="UP000054018"/>
    </source>
</evidence>
<dbReference type="OrthoDB" id="10261556at2759"/>
<dbReference type="Gene3D" id="3.40.50.300">
    <property type="entry name" value="P-loop containing nucleotide triphosphate hydrolases"/>
    <property type="match status" value="1"/>
</dbReference>
<organism evidence="1 2">
    <name type="scientific">Pisolithus microcarpus 441</name>
    <dbReference type="NCBI Taxonomy" id="765257"/>
    <lineage>
        <taxon>Eukaryota</taxon>
        <taxon>Fungi</taxon>
        <taxon>Dikarya</taxon>
        <taxon>Basidiomycota</taxon>
        <taxon>Agaricomycotina</taxon>
        <taxon>Agaricomycetes</taxon>
        <taxon>Agaricomycetidae</taxon>
        <taxon>Boletales</taxon>
        <taxon>Sclerodermatineae</taxon>
        <taxon>Pisolithaceae</taxon>
        <taxon>Pisolithus</taxon>
    </lineage>
</organism>
<dbReference type="HOGENOM" id="CLU_001103_20_1_1"/>
<reference evidence="1 2" key="1">
    <citation type="submission" date="2014-04" db="EMBL/GenBank/DDBJ databases">
        <authorList>
            <consortium name="DOE Joint Genome Institute"/>
            <person name="Kuo A."/>
            <person name="Kohler A."/>
            <person name="Costa M.D."/>
            <person name="Nagy L.G."/>
            <person name="Floudas D."/>
            <person name="Copeland A."/>
            <person name="Barry K.W."/>
            <person name="Cichocki N."/>
            <person name="Veneault-Fourrey C."/>
            <person name="LaButti K."/>
            <person name="Lindquist E.A."/>
            <person name="Lipzen A."/>
            <person name="Lundell T."/>
            <person name="Morin E."/>
            <person name="Murat C."/>
            <person name="Sun H."/>
            <person name="Tunlid A."/>
            <person name="Henrissat B."/>
            <person name="Grigoriev I.V."/>
            <person name="Hibbett D.S."/>
            <person name="Martin F."/>
            <person name="Nordberg H.P."/>
            <person name="Cantor M.N."/>
            <person name="Hua S.X."/>
        </authorList>
    </citation>
    <scope>NUCLEOTIDE SEQUENCE [LARGE SCALE GENOMIC DNA]</scope>
    <source>
        <strain evidence="1 2">441</strain>
    </source>
</reference>
<protein>
    <recommendedName>
        <fullName evidence="3">DEAD/DEAH box helicase domain-containing protein</fullName>
    </recommendedName>
</protein>
<reference evidence="2" key="2">
    <citation type="submission" date="2015-01" db="EMBL/GenBank/DDBJ databases">
        <title>Evolutionary Origins and Diversification of the Mycorrhizal Mutualists.</title>
        <authorList>
            <consortium name="DOE Joint Genome Institute"/>
            <consortium name="Mycorrhizal Genomics Consortium"/>
            <person name="Kohler A."/>
            <person name="Kuo A."/>
            <person name="Nagy L.G."/>
            <person name="Floudas D."/>
            <person name="Copeland A."/>
            <person name="Barry K.W."/>
            <person name="Cichocki N."/>
            <person name="Veneault-Fourrey C."/>
            <person name="LaButti K."/>
            <person name="Lindquist E.A."/>
            <person name="Lipzen A."/>
            <person name="Lundell T."/>
            <person name="Morin E."/>
            <person name="Murat C."/>
            <person name="Riley R."/>
            <person name="Ohm R."/>
            <person name="Sun H."/>
            <person name="Tunlid A."/>
            <person name="Henrissat B."/>
            <person name="Grigoriev I.V."/>
            <person name="Hibbett D.S."/>
            <person name="Martin F."/>
        </authorList>
    </citation>
    <scope>NUCLEOTIDE SEQUENCE [LARGE SCALE GENOMIC DNA]</scope>
    <source>
        <strain evidence="2">441</strain>
    </source>
</reference>
<evidence type="ECO:0008006" key="3">
    <source>
        <dbReference type="Google" id="ProtNLM"/>
    </source>
</evidence>
<dbReference type="Proteomes" id="UP000054018">
    <property type="component" value="Unassembled WGS sequence"/>
</dbReference>
<keyword evidence="2" id="KW-1185">Reference proteome</keyword>
<sequence>PSVKDIQNKMITDFGKWPCLWQIRVAQAFLKGGQDIVCITGTSMGKTLMFWMPLLFCPRALQIIMTLLNQLGKQQVDCL</sequence>
<name>A0A0C9YX11_9AGAM</name>
<feature type="non-terminal residue" evidence="1">
    <location>
        <position position="79"/>
    </location>
</feature>
<evidence type="ECO:0000313" key="1">
    <source>
        <dbReference type="EMBL" id="KIK18439.1"/>
    </source>
</evidence>